<organism evidence="2 3">
    <name type="scientific">Bullifex porci</name>
    <dbReference type="NCBI Taxonomy" id="2606638"/>
    <lineage>
        <taxon>Bacteria</taxon>
        <taxon>Pseudomonadati</taxon>
        <taxon>Spirochaetota</taxon>
        <taxon>Spirochaetia</taxon>
        <taxon>Spirochaetales</taxon>
        <taxon>Spirochaetaceae</taxon>
        <taxon>Bullifex</taxon>
    </lineage>
</organism>
<keyword evidence="1" id="KW-1133">Transmembrane helix</keyword>
<keyword evidence="1" id="KW-0472">Membrane</keyword>
<dbReference type="RefSeq" id="WP_154426956.1">
    <property type="nucleotide sequence ID" value="NZ_VUNN01000037.1"/>
</dbReference>
<evidence type="ECO:0000313" key="3">
    <source>
        <dbReference type="Proteomes" id="UP000460549"/>
    </source>
</evidence>
<comment type="caution">
    <text evidence="2">The sequence shown here is derived from an EMBL/GenBank/DDBJ whole genome shotgun (WGS) entry which is preliminary data.</text>
</comment>
<name>A0A7X2TRW2_9SPIO</name>
<dbReference type="PANTHER" id="PTHR35867:SF1">
    <property type="entry name" value="PROTEIN RSEC"/>
    <property type="match status" value="1"/>
</dbReference>
<feature type="transmembrane region" description="Helical" evidence="1">
    <location>
        <begin position="70"/>
        <end position="90"/>
    </location>
</feature>
<gene>
    <name evidence="2" type="ORF">FYJ80_11190</name>
</gene>
<keyword evidence="3" id="KW-1185">Reference proteome</keyword>
<dbReference type="Proteomes" id="UP000460549">
    <property type="component" value="Unassembled WGS sequence"/>
</dbReference>
<protein>
    <submittedName>
        <fullName evidence="2">SoxR reducing system RseC family protein</fullName>
    </submittedName>
</protein>
<accession>A0A7X2TRW2</accession>
<evidence type="ECO:0000256" key="1">
    <source>
        <dbReference type="SAM" id="Phobius"/>
    </source>
</evidence>
<dbReference type="EMBL" id="VUNN01000037">
    <property type="protein sequence ID" value="MSU07312.1"/>
    <property type="molecule type" value="Genomic_DNA"/>
</dbReference>
<feature type="transmembrane region" description="Helical" evidence="1">
    <location>
        <begin position="96"/>
        <end position="117"/>
    </location>
</feature>
<reference evidence="2 3" key="1">
    <citation type="submission" date="2019-08" db="EMBL/GenBank/DDBJ databases">
        <title>In-depth cultivation of the pig gut microbiome towards novel bacterial diversity and tailored functional studies.</title>
        <authorList>
            <person name="Wylensek D."/>
            <person name="Hitch T.C.A."/>
            <person name="Clavel T."/>
        </authorList>
    </citation>
    <scope>NUCLEOTIDE SEQUENCE [LARGE SCALE GENOMIC DNA]</scope>
    <source>
        <strain evidence="2 3">NM-380-WT-3C1</strain>
    </source>
</reference>
<dbReference type="AlphaFoldDB" id="A0A7X2TRW2"/>
<dbReference type="PANTHER" id="PTHR35867">
    <property type="entry name" value="PROTEIN RSEC"/>
    <property type="match status" value="1"/>
</dbReference>
<dbReference type="Pfam" id="PF04246">
    <property type="entry name" value="RseC_MucC"/>
    <property type="match status" value="1"/>
</dbReference>
<sequence length="135" mass="15412">MKKEATIYKTNEGEILASCDKNACEGCKCSLFCRSKEYSFEVKNPSNINVDSGDKVLIEMPTGRTILSSFMSLFFPLICFFIPLFVSAAFFTANEIYQFLSALIGLAVGFLISFIYFKRRKKYFEPTIIEKKDDK</sequence>
<evidence type="ECO:0000313" key="2">
    <source>
        <dbReference type="EMBL" id="MSU07312.1"/>
    </source>
</evidence>
<keyword evidence="1" id="KW-0812">Transmembrane</keyword>
<proteinExistence type="predicted"/>
<dbReference type="InterPro" id="IPR007359">
    <property type="entry name" value="SigmaE_reg_RseC_MucC"/>
</dbReference>